<sequence>MGGTVFYLGFKLFQFFLVLPVRLHRIPCFTPGIELLGIGKTKILENRCVYRKLTPCQPWREALTCFVFLSHQRLHPLFVDRTFVFQ</sequence>
<name>A0A450ZE67_9GAMM</name>
<accession>A0A450ZE67</accession>
<dbReference type="AlphaFoldDB" id="A0A450ZE67"/>
<evidence type="ECO:0000313" key="1">
    <source>
        <dbReference type="EMBL" id="VFK52064.1"/>
    </source>
</evidence>
<proteinExistence type="predicted"/>
<organism evidence="1">
    <name type="scientific">Candidatus Kentrum sp. TUN</name>
    <dbReference type="NCBI Taxonomy" id="2126343"/>
    <lineage>
        <taxon>Bacteria</taxon>
        <taxon>Pseudomonadati</taxon>
        <taxon>Pseudomonadota</taxon>
        <taxon>Gammaproteobacteria</taxon>
        <taxon>Candidatus Kentrum</taxon>
    </lineage>
</organism>
<dbReference type="EMBL" id="CAADFX010000014">
    <property type="protein sequence ID" value="VFK52064.1"/>
    <property type="molecule type" value="Genomic_DNA"/>
</dbReference>
<gene>
    <name evidence="1" type="ORF">BECKTUN1418D_GA0071000_10148</name>
</gene>
<protein>
    <submittedName>
        <fullName evidence="1">Uncharacterized protein</fullName>
    </submittedName>
</protein>
<reference evidence="1" key="1">
    <citation type="submission" date="2019-02" db="EMBL/GenBank/DDBJ databases">
        <authorList>
            <person name="Gruber-Vodicka R. H."/>
            <person name="Seah K. B. B."/>
        </authorList>
    </citation>
    <scope>NUCLEOTIDE SEQUENCE</scope>
    <source>
        <strain evidence="1">BECK_BY1</strain>
    </source>
</reference>